<evidence type="ECO:0000256" key="1">
    <source>
        <dbReference type="ARBA" id="ARBA00004123"/>
    </source>
</evidence>
<evidence type="ECO:0000256" key="7">
    <source>
        <dbReference type="ARBA" id="ARBA00071998"/>
    </source>
</evidence>
<feature type="compositionally biased region" description="Basic and acidic residues" evidence="11">
    <location>
        <begin position="1011"/>
        <end position="1024"/>
    </location>
</feature>
<evidence type="ECO:0000256" key="4">
    <source>
        <dbReference type="ARBA" id="ARBA00022806"/>
    </source>
</evidence>
<dbReference type="SMART" id="SM00490">
    <property type="entry name" value="HELICc"/>
    <property type="match status" value="1"/>
</dbReference>
<dbReference type="PROSITE" id="PS51192">
    <property type="entry name" value="HELICASE_ATP_BIND_1"/>
    <property type="match status" value="1"/>
</dbReference>
<dbReference type="InterPro" id="IPR059240">
    <property type="entry name" value="cc_ERCC-6_N"/>
</dbReference>
<feature type="domain" description="Helicase ATP-binding" evidence="12">
    <location>
        <begin position="462"/>
        <end position="638"/>
    </location>
</feature>
<dbReference type="FunFam" id="3.40.50.300:FF:000863">
    <property type="entry name" value="DNA excision repair protein ERCC-6"/>
    <property type="match status" value="1"/>
</dbReference>
<evidence type="ECO:0000259" key="13">
    <source>
        <dbReference type="PROSITE" id="PS51194"/>
    </source>
</evidence>
<dbReference type="CDD" id="cd21397">
    <property type="entry name" value="cc_ERCC-6_N"/>
    <property type="match status" value="1"/>
</dbReference>
<dbReference type="CDD" id="cd22254">
    <property type="entry name" value="CSB_WHD"/>
    <property type="match status" value="1"/>
</dbReference>
<keyword evidence="3" id="KW-0378">Hydrolase</keyword>
<dbReference type="InterPro" id="IPR049730">
    <property type="entry name" value="SNF2/RAD54-like_C"/>
</dbReference>
<accession>A0AAD9KPV1</accession>
<keyword evidence="2" id="KW-0547">Nucleotide-binding</keyword>
<feature type="compositionally biased region" description="Basic residues" evidence="11">
    <location>
        <begin position="1070"/>
        <end position="1085"/>
    </location>
</feature>
<dbReference type="GO" id="GO:0006283">
    <property type="term" value="P:transcription-coupled nucleotide-excision repair"/>
    <property type="evidence" value="ECO:0007669"/>
    <property type="project" value="TreeGrafter"/>
</dbReference>
<keyword evidence="15" id="KW-1185">Reference proteome</keyword>
<dbReference type="CDD" id="cd18000">
    <property type="entry name" value="DEXHc_ERCC6"/>
    <property type="match status" value="1"/>
</dbReference>
<dbReference type="GO" id="GO:0008094">
    <property type="term" value="F:ATP-dependent activity, acting on DNA"/>
    <property type="evidence" value="ECO:0007669"/>
    <property type="project" value="TreeGrafter"/>
</dbReference>
<evidence type="ECO:0000313" key="14">
    <source>
        <dbReference type="EMBL" id="KAK2175336.1"/>
    </source>
</evidence>
<proteinExistence type="predicted"/>
<evidence type="ECO:0000256" key="3">
    <source>
        <dbReference type="ARBA" id="ARBA00022801"/>
    </source>
</evidence>
<dbReference type="InterPro" id="IPR050496">
    <property type="entry name" value="SNF2_RAD54_helicase_repair"/>
</dbReference>
<keyword evidence="6" id="KW-0539">Nucleus</keyword>
<dbReference type="FunFam" id="3.40.50.10810:FF:000042">
    <property type="entry name" value="SNF2 family helicase-like protein"/>
    <property type="match status" value="1"/>
</dbReference>
<name>A0AAD9KPV1_RIDPI</name>
<protein>
    <recommendedName>
        <fullName evidence="7">DNA excision repair protein ERCC-6</fullName>
    </recommendedName>
    <alternativeName>
        <fullName evidence="8">ATP-dependent helicase ERCC6</fullName>
    </alternativeName>
    <alternativeName>
        <fullName evidence="9">Cockayne syndrome protein CSB</fullName>
    </alternativeName>
</protein>
<dbReference type="GO" id="GO:0016787">
    <property type="term" value="F:hydrolase activity"/>
    <property type="evidence" value="ECO:0007669"/>
    <property type="project" value="UniProtKB-KW"/>
</dbReference>
<dbReference type="InterPro" id="IPR038718">
    <property type="entry name" value="SNF2-like_sf"/>
</dbReference>
<dbReference type="InterPro" id="IPR027417">
    <property type="entry name" value="P-loop_NTPase"/>
</dbReference>
<evidence type="ECO:0000256" key="6">
    <source>
        <dbReference type="ARBA" id="ARBA00023242"/>
    </source>
</evidence>
<dbReference type="PANTHER" id="PTHR45629">
    <property type="entry name" value="SNF2/RAD54 FAMILY MEMBER"/>
    <property type="match status" value="1"/>
</dbReference>
<comment type="caution">
    <text evidence="14">The sequence shown here is derived from an EMBL/GenBank/DDBJ whole genome shotgun (WGS) entry which is preliminary data.</text>
</comment>
<keyword evidence="10" id="KW-0175">Coiled coil</keyword>
<dbReference type="InterPro" id="IPR014001">
    <property type="entry name" value="Helicase_ATP-bd"/>
</dbReference>
<dbReference type="InterPro" id="IPR001650">
    <property type="entry name" value="Helicase_C-like"/>
</dbReference>
<dbReference type="InterPro" id="IPR000330">
    <property type="entry name" value="SNF2_N"/>
</dbReference>
<feature type="coiled-coil region" evidence="10">
    <location>
        <begin position="115"/>
        <end position="175"/>
    </location>
</feature>
<evidence type="ECO:0000256" key="5">
    <source>
        <dbReference type="ARBA" id="ARBA00022840"/>
    </source>
</evidence>
<dbReference type="CDD" id="cd18793">
    <property type="entry name" value="SF2_C_SNF"/>
    <property type="match status" value="1"/>
</dbReference>
<sequence>MEYKVTPGAADMAVVGTYGLNSNTQVDNFTQMNRAADEDSTQGTNTIEVSKQDGANSCGISFHIDSGQIAPVAMSEQSSELHHLGLTVFNQEDYEQGVVAQVNAAIAWEESERRKAVLQKRLECVEQSIRCTERELGDTEKVLGMLTEQDGTHTVAETQRVKRRQQNKLKQMKKLEATRKAIVGQMTGSREISHDGEAADDSIVLEEALVLSHIPETESQRMIRLGEMTPFGTIMSVDCGHLNQQQNQDGMSDFEKYLLDQSQLSGGRRRALGCHPGRVTANNSCCKRKKMAVKKENHSGSEDECVTECKTGAYCTDGVIRHGSMEEGENTQEGLLNEYRGVTDDDDDGDDDYIIDGEDSNPEDMWKDEKMQHRLGKAATKSRGKTKVKSKRLARDDGDRKLFQARMKTFQKEELQKKHALLMAGQEDDGPSLADLGSGFNIPTTIWNKLYKYQQTGVSWLWELHRQQAGGIIGDEMGLGKTIQMITFLVGLATSGLRDTAVISKYKGLGPVLIVCPATVMHQWVKEFHTWWPAFYVAVLHSSGSYTGSPGQLVRSVVQCCGVVITSYSSLVLHKDVLLPHDWHYVVLDEGHKIRNPDAQITLACKQFRTPHRIILSGSPIQNNLKELWSLFDFVFPGKLGTLPDFMQHFSVPIVQGGYANSTDVQVQTAYKCACVLRDCINPYLLRRMKIDVRSALQLPDKNEQVLFCRLTQHQREVYQEYLDSKECQMILSGKYLVFPGLTTMRKICNHPDLCTGGPKVFGYTEEDTLSDDMQYGYWRRSGKMIVIQSLLKIWKKQQHKVLLFTQSRQMLAIFEKFVRKEGYKYLTMDGTTAISSRQHLITKFNTDGEIFVFLLTTKVGGLGVNLTGADRVVIFDPDWNPSTDVQARERAWRIGQNRHVTIFRLLTAGTIEEKIYHRQIFKQFLTNRVLKDPKQRRFFKSNDLYELFTLGGDDTKQDTETSAIFAGTGSTISLKRKSDGHKKGDMDKRMVHDDKTRKMKELAKKLSDQIKRGRHSKFDKPRMSESAGLATVHCHSNTISDAPQETVLSEAKDRNRPATQAGSSDKCHSRSVKSHKKRNKHRRKDAVFEGSTVPHLVGLGEYSSTTASEGGGPKKDESYVLQKLLRKTGLHSALQHDKIMMSSNPDFVLVESEAENVARQASLALKRSRRRINAQPGVPTWTGQHGMAGAPRVTQRFGQKKNTKLLAMANAASSCSRSVQDAPVTSSKMNGQATHFDGSLVGTMTTSDVNISSVSTATSMSSEELLTKMRLRNETGLVDVAEEECVTVMEPGLEYMDLITDIRNVVAFGCSTDGQATTQELLDQFASRLPSEAEARVQMTLDIGVWRLKPEFR</sequence>
<feature type="region of interest" description="Disordered" evidence="11">
    <location>
        <begin position="1011"/>
        <end position="1030"/>
    </location>
</feature>
<evidence type="ECO:0000256" key="11">
    <source>
        <dbReference type="SAM" id="MobiDB-lite"/>
    </source>
</evidence>
<dbReference type="Gene3D" id="3.40.50.10810">
    <property type="entry name" value="Tandem AAA-ATPase domain"/>
    <property type="match status" value="1"/>
</dbReference>
<feature type="region of interest" description="Disordered" evidence="11">
    <location>
        <begin position="1051"/>
        <end position="1092"/>
    </location>
</feature>
<evidence type="ECO:0000259" key="12">
    <source>
        <dbReference type="PROSITE" id="PS51192"/>
    </source>
</evidence>
<dbReference type="GO" id="GO:0005634">
    <property type="term" value="C:nucleus"/>
    <property type="evidence" value="ECO:0007669"/>
    <property type="project" value="UniProtKB-SubCell"/>
</dbReference>
<evidence type="ECO:0000256" key="2">
    <source>
        <dbReference type="ARBA" id="ARBA00022741"/>
    </source>
</evidence>
<dbReference type="Gene3D" id="3.40.50.300">
    <property type="entry name" value="P-loop containing nucleotide triphosphate hydrolases"/>
    <property type="match status" value="1"/>
</dbReference>
<dbReference type="SMART" id="SM00487">
    <property type="entry name" value="DEXDc"/>
    <property type="match status" value="1"/>
</dbReference>
<evidence type="ECO:0000256" key="10">
    <source>
        <dbReference type="SAM" id="Coils"/>
    </source>
</evidence>
<evidence type="ECO:0000256" key="8">
    <source>
        <dbReference type="ARBA" id="ARBA00076356"/>
    </source>
</evidence>
<evidence type="ECO:0000313" key="15">
    <source>
        <dbReference type="Proteomes" id="UP001209878"/>
    </source>
</evidence>
<feature type="domain" description="Helicase C-terminal" evidence="13">
    <location>
        <begin position="787"/>
        <end position="946"/>
    </location>
</feature>
<organism evidence="14 15">
    <name type="scientific">Ridgeia piscesae</name>
    <name type="common">Tubeworm</name>
    <dbReference type="NCBI Taxonomy" id="27915"/>
    <lineage>
        <taxon>Eukaryota</taxon>
        <taxon>Metazoa</taxon>
        <taxon>Spiralia</taxon>
        <taxon>Lophotrochozoa</taxon>
        <taxon>Annelida</taxon>
        <taxon>Polychaeta</taxon>
        <taxon>Sedentaria</taxon>
        <taxon>Canalipalpata</taxon>
        <taxon>Sabellida</taxon>
        <taxon>Siboglinidae</taxon>
        <taxon>Ridgeia</taxon>
    </lineage>
</organism>
<gene>
    <name evidence="14" type="ORF">NP493_738g01033</name>
</gene>
<comment type="subcellular location">
    <subcellularLocation>
        <location evidence="1">Nucleus</location>
    </subcellularLocation>
</comment>
<keyword evidence="5" id="KW-0067">ATP-binding</keyword>
<dbReference type="GO" id="GO:0004386">
    <property type="term" value="F:helicase activity"/>
    <property type="evidence" value="ECO:0007669"/>
    <property type="project" value="UniProtKB-KW"/>
</dbReference>
<evidence type="ECO:0000256" key="9">
    <source>
        <dbReference type="ARBA" id="ARBA00079118"/>
    </source>
</evidence>
<dbReference type="GO" id="GO:0005524">
    <property type="term" value="F:ATP binding"/>
    <property type="evidence" value="ECO:0007669"/>
    <property type="project" value="UniProtKB-KW"/>
</dbReference>
<reference evidence="14" key="1">
    <citation type="journal article" date="2023" name="Mol. Biol. Evol.">
        <title>Third-Generation Sequencing Reveals the Adaptive Role of the Epigenome in Three Deep-Sea Polychaetes.</title>
        <authorList>
            <person name="Perez M."/>
            <person name="Aroh O."/>
            <person name="Sun Y."/>
            <person name="Lan Y."/>
            <person name="Juniper S.K."/>
            <person name="Young C.R."/>
            <person name="Angers B."/>
            <person name="Qian P.Y."/>
        </authorList>
    </citation>
    <scope>NUCLEOTIDE SEQUENCE</scope>
    <source>
        <strain evidence="14">R07B-5</strain>
    </source>
</reference>
<dbReference type="PROSITE" id="PS51194">
    <property type="entry name" value="HELICASE_CTER"/>
    <property type="match status" value="1"/>
</dbReference>
<dbReference type="Proteomes" id="UP001209878">
    <property type="component" value="Unassembled WGS sequence"/>
</dbReference>
<dbReference type="Pfam" id="PF00271">
    <property type="entry name" value="Helicase_C"/>
    <property type="match status" value="1"/>
</dbReference>
<dbReference type="PANTHER" id="PTHR45629:SF7">
    <property type="entry name" value="DNA EXCISION REPAIR PROTEIN ERCC-6-RELATED"/>
    <property type="match status" value="1"/>
</dbReference>
<dbReference type="EMBL" id="JAODUO010000736">
    <property type="protein sequence ID" value="KAK2175336.1"/>
    <property type="molecule type" value="Genomic_DNA"/>
</dbReference>
<dbReference type="Pfam" id="PF00176">
    <property type="entry name" value="SNF2-rel_dom"/>
    <property type="match status" value="1"/>
</dbReference>
<keyword evidence="4" id="KW-0347">Helicase</keyword>
<dbReference type="SUPFAM" id="SSF52540">
    <property type="entry name" value="P-loop containing nucleoside triphosphate hydrolases"/>
    <property type="match status" value="2"/>
</dbReference>